<protein>
    <submittedName>
        <fullName evidence="1">Electron carrier</fullName>
    </submittedName>
</protein>
<gene>
    <name evidence="1" type="primary">DRE2_1</name>
    <name evidence="1" type="ORF">LTS18_011141</name>
</gene>
<dbReference type="Proteomes" id="UP001186974">
    <property type="component" value="Unassembled WGS sequence"/>
</dbReference>
<name>A0ACC3DKV0_9PEZI</name>
<proteinExistence type="predicted"/>
<evidence type="ECO:0000313" key="2">
    <source>
        <dbReference type="Proteomes" id="UP001186974"/>
    </source>
</evidence>
<accession>A0ACC3DKV0</accession>
<dbReference type="EMBL" id="JAWDJW010003184">
    <property type="protein sequence ID" value="KAK3077130.1"/>
    <property type="molecule type" value="Genomic_DNA"/>
</dbReference>
<reference evidence="1" key="1">
    <citation type="submission" date="2024-09" db="EMBL/GenBank/DDBJ databases">
        <title>Black Yeasts Isolated from many extreme environments.</title>
        <authorList>
            <person name="Coleine C."/>
            <person name="Stajich J.E."/>
            <person name="Selbmann L."/>
        </authorList>
    </citation>
    <scope>NUCLEOTIDE SEQUENCE</scope>
    <source>
        <strain evidence="1">CCFEE 5737</strain>
    </source>
</reference>
<comment type="caution">
    <text evidence="1">The sequence shown here is derived from an EMBL/GenBank/DDBJ whole genome shotgun (WGS) entry which is preliminary data.</text>
</comment>
<evidence type="ECO:0000313" key="1">
    <source>
        <dbReference type="EMBL" id="KAK3077130.1"/>
    </source>
</evidence>
<organism evidence="1 2">
    <name type="scientific">Coniosporium uncinatum</name>
    <dbReference type="NCBI Taxonomy" id="93489"/>
    <lineage>
        <taxon>Eukaryota</taxon>
        <taxon>Fungi</taxon>
        <taxon>Dikarya</taxon>
        <taxon>Ascomycota</taxon>
        <taxon>Pezizomycotina</taxon>
        <taxon>Dothideomycetes</taxon>
        <taxon>Dothideomycetes incertae sedis</taxon>
        <taxon>Coniosporium</taxon>
    </lineage>
</organism>
<sequence>MAPAVTLDTASDFNFNPTINKMSSASRTLLLAPPSVAAHPELLDRMFEAHDRRSTDIQMLDRLALGLVSLPASTYDIILLLTDADGTRTESQKLLGRDIMDKLVQALKAGGKLRSQDEQFGAVEGLEKTEAILAGLVDAGSGDGMIKPEYMESQSVPLRFGKKANTSAAGTGVAPANGSVPFPSSNGKRKSINEEAAKPNGVGFVDFSDDLEIVTGEDDELIDEDDLLTEADMARPVVQPPECRPKAGKRRRACKDCTCGLKERIEAEDAQKRSTADSALSTMKLGKDDLAEVDFT</sequence>
<feature type="non-terminal residue" evidence="1">
    <location>
        <position position="296"/>
    </location>
</feature>
<keyword evidence="2" id="KW-1185">Reference proteome</keyword>